<dbReference type="eggNOG" id="COG4430">
    <property type="taxonomic scope" value="Bacteria"/>
</dbReference>
<dbReference type="EMBL" id="ADLV01000031">
    <property type="protein sequence ID" value="EGK01081.1"/>
    <property type="molecule type" value="Genomic_DNA"/>
</dbReference>
<sequence>MLRYYESKGSIIISLNDPVMSIEIKYFENRKDWRKWLTDNFETANEIWFVFPTISSGKKSIIYNDAVEEALCFEWIDSTIKSLDKEHKIQRFTPRNSKSTYSQANKERLKWLLENKMVHQKFEDKIRNLLSYPFIFPNDITDKLKGDDIVWKNYQHFSDTYKRIRIAYIEAARKRPEEFEKRLNNFINKTKENKIITGFGGIEKYY</sequence>
<protein>
    <submittedName>
        <fullName evidence="1">Uncharacterized protein</fullName>
    </submittedName>
</protein>
<evidence type="ECO:0000313" key="2">
    <source>
        <dbReference type="Proteomes" id="UP000004913"/>
    </source>
</evidence>
<reference evidence="1 2" key="1">
    <citation type="submission" date="2011-04" db="EMBL/GenBank/DDBJ databases">
        <title>The Genome Sequence of Dysgonomonas gadei ATCC BAA-286.</title>
        <authorList>
            <consortium name="The Broad Institute Genome Sequencing Platform"/>
            <person name="Earl A."/>
            <person name="Ward D."/>
            <person name="Feldgarden M."/>
            <person name="Gevers D."/>
            <person name="Pudlo N."/>
            <person name="Martens E."/>
            <person name="Allen-Vercoe E."/>
            <person name="Young S.K."/>
            <person name="Zeng Q."/>
            <person name="Gargeya S."/>
            <person name="Fitzgerald M."/>
            <person name="Haas B."/>
            <person name="Abouelleil A."/>
            <person name="Alvarado L."/>
            <person name="Arachchi H.M."/>
            <person name="Berlin A."/>
            <person name="Brown A."/>
            <person name="Chapman S.B."/>
            <person name="Chen Z."/>
            <person name="Dunbar C."/>
            <person name="Freedman E."/>
            <person name="Gearin G."/>
            <person name="Gellesch M."/>
            <person name="Goldberg J."/>
            <person name="Griggs A."/>
            <person name="Gujja S."/>
            <person name="Heiman D."/>
            <person name="Howarth C."/>
            <person name="Larson L."/>
            <person name="Lui A."/>
            <person name="MacDonald P.J.P."/>
            <person name="Mehta T."/>
            <person name="Montmayeur A."/>
            <person name="Murphy C."/>
            <person name="Neiman D."/>
            <person name="Pearson M."/>
            <person name="Priest M."/>
            <person name="Roberts A."/>
            <person name="Saif S."/>
            <person name="Shea T."/>
            <person name="Shenoy N."/>
            <person name="Sisk P."/>
            <person name="Stolte C."/>
            <person name="Sykes S."/>
            <person name="Yandava C."/>
            <person name="Wortman J."/>
            <person name="Nusbaum C."/>
            <person name="Birren B."/>
        </authorList>
    </citation>
    <scope>NUCLEOTIDE SEQUENCE [LARGE SCALE GENOMIC DNA]</scope>
    <source>
        <strain evidence="1 2">ATCC BAA-286</strain>
    </source>
</reference>
<dbReference type="Proteomes" id="UP000004913">
    <property type="component" value="Unassembled WGS sequence"/>
</dbReference>
<dbReference type="HOGENOM" id="CLU_076645_2_1_10"/>
<dbReference type="AlphaFoldDB" id="F5IZT6"/>
<gene>
    <name evidence="1" type="ORF">HMPREF9455_02603</name>
</gene>
<dbReference type="Pfam" id="PF13376">
    <property type="entry name" value="OmdA"/>
    <property type="match status" value="1"/>
</dbReference>
<proteinExistence type="predicted"/>
<accession>F5IZT6</accession>
<comment type="caution">
    <text evidence="1">The sequence shown here is derived from an EMBL/GenBank/DDBJ whole genome shotgun (WGS) entry which is preliminary data.</text>
</comment>
<evidence type="ECO:0000313" key="1">
    <source>
        <dbReference type="EMBL" id="EGK01081.1"/>
    </source>
</evidence>
<name>F5IZT6_9BACT</name>
<keyword evidence="2" id="KW-1185">Reference proteome</keyword>
<organism evidence="1 2">
    <name type="scientific">Dysgonomonas gadei ATCC BAA-286</name>
    <dbReference type="NCBI Taxonomy" id="742766"/>
    <lineage>
        <taxon>Bacteria</taxon>
        <taxon>Pseudomonadati</taxon>
        <taxon>Bacteroidota</taxon>
        <taxon>Bacteroidia</taxon>
        <taxon>Bacteroidales</taxon>
        <taxon>Dysgonomonadaceae</taxon>
        <taxon>Dysgonomonas</taxon>
    </lineage>
</organism>